<reference evidence="5 6" key="1">
    <citation type="submission" date="2019-11" db="EMBL/GenBank/DDBJ databases">
        <title>Description of Pedobacter sp. LMG 31462T.</title>
        <authorList>
            <person name="Carlier A."/>
            <person name="Qi S."/>
            <person name="Vandamme P."/>
        </authorList>
    </citation>
    <scope>NUCLEOTIDE SEQUENCE [LARGE SCALE GENOMIC DNA]</scope>
    <source>
        <strain evidence="5 6">LMG 31462</strain>
    </source>
</reference>
<dbReference type="SMART" id="SM00342">
    <property type="entry name" value="HTH_ARAC"/>
    <property type="match status" value="1"/>
</dbReference>
<keyword evidence="2" id="KW-0238">DNA-binding</keyword>
<dbReference type="EMBL" id="WNXC01000001">
    <property type="protein sequence ID" value="MBB2148478.1"/>
    <property type="molecule type" value="Genomic_DNA"/>
</dbReference>
<dbReference type="RefSeq" id="WP_182954472.1">
    <property type="nucleotide sequence ID" value="NZ_WNXC01000001.1"/>
</dbReference>
<dbReference type="InterPro" id="IPR018490">
    <property type="entry name" value="cNMP-bd_dom_sf"/>
</dbReference>
<evidence type="ECO:0000256" key="1">
    <source>
        <dbReference type="ARBA" id="ARBA00023015"/>
    </source>
</evidence>
<dbReference type="InterPro" id="IPR014710">
    <property type="entry name" value="RmlC-like_jellyroll"/>
</dbReference>
<dbReference type="Gene3D" id="1.10.10.60">
    <property type="entry name" value="Homeodomain-like"/>
    <property type="match status" value="2"/>
</dbReference>
<dbReference type="Pfam" id="PF12833">
    <property type="entry name" value="HTH_18"/>
    <property type="match status" value="1"/>
</dbReference>
<keyword evidence="6" id="KW-1185">Reference proteome</keyword>
<comment type="caution">
    <text evidence="5">The sequence shown here is derived from an EMBL/GenBank/DDBJ whole genome shotgun (WGS) entry which is preliminary data.</text>
</comment>
<dbReference type="InterPro" id="IPR009057">
    <property type="entry name" value="Homeodomain-like_sf"/>
</dbReference>
<dbReference type="SUPFAM" id="SSF46689">
    <property type="entry name" value="Homeodomain-like"/>
    <property type="match status" value="1"/>
</dbReference>
<organism evidence="5 6">
    <name type="scientific">Pedobacter gandavensis</name>
    <dbReference type="NCBI Taxonomy" id="2679963"/>
    <lineage>
        <taxon>Bacteria</taxon>
        <taxon>Pseudomonadati</taxon>
        <taxon>Bacteroidota</taxon>
        <taxon>Sphingobacteriia</taxon>
        <taxon>Sphingobacteriales</taxon>
        <taxon>Sphingobacteriaceae</taxon>
        <taxon>Pedobacter</taxon>
    </lineage>
</organism>
<keyword evidence="3" id="KW-0804">Transcription</keyword>
<accession>A0ABR6ET88</accession>
<dbReference type="Proteomes" id="UP000636110">
    <property type="component" value="Unassembled WGS sequence"/>
</dbReference>
<proteinExistence type="predicted"/>
<gene>
    <name evidence="5" type="ORF">GM920_06090</name>
</gene>
<name>A0ABR6ET88_9SPHI</name>
<feature type="domain" description="HTH araC/xylS-type" evidence="4">
    <location>
        <begin position="214"/>
        <end position="314"/>
    </location>
</feature>
<dbReference type="PANTHER" id="PTHR43280">
    <property type="entry name" value="ARAC-FAMILY TRANSCRIPTIONAL REGULATOR"/>
    <property type="match status" value="1"/>
</dbReference>
<dbReference type="InterPro" id="IPR018062">
    <property type="entry name" value="HTH_AraC-typ_CS"/>
</dbReference>
<evidence type="ECO:0000256" key="2">
    <source>
        <dbReference type="ARBA" id="ARBA00023125"/>
    </source>
</evidence>
<keyword evidence="1" id="KW-0805">Transcription regulation</keyword>
<evidence type="ECO:0000313" key="5">
    <source>
        <dbReference type="EMBL" id="MBB2148478.1"/>
    </source>
</evidence>
<dbReference type="SUPFAM" id="SSF51206">
    <property type="entry name" value="cAMP-binding domain-like"/>
    <property type="match status" value="1"/>
</dbReference>
<dbReference type="PANTHER" id="PTHR43280:SF10">
    <property type="entry name" value="REGULATORY PROTEIN POCR"/>
    <property type="match status" value="1"/>
</dbReference>
<evidence type="ECO:0000256" key="3">
    <source>
        <dbReference type="ARBA" id="ARBA00023163"/>
    </source>
</evidence>
<evidence type="ECO:0000259" key="4">
    <source>
        <dbReference type="PROSITE" id="PS01124"/>
    </source>
</evidence>
<evidence type="ECO:0000313" key="6">
    <source>
        <dbReference type="Proteomes" id="UP000636110"/>
    </source>
</evidence>
<dbReference type="PROSITE" id="PS01124">
    <property type="entry name" value="HTH_ARAC_FAMILY_2"/>
    <property type="match status" value="1"/>
</dbReference>
<dbReference type="InterPro" id="IPR018060">
    <property type="entry name" value="HTH_AraC"/>
</dbReference>
<sequence>MKNITHLLNDLNGITPISANFWNDIQPLLVERQRKNGYLFLKPGHVAGKAWHLVSGFIVVMRTGHNGAENVARIYFPNDIVTDLRSFFEGFPIGFKHVGVGDITVLEIKKADLSKLEKYPETSKIIQHIAFIDSKVADENNQMLRLPEEERVKFFLENFPLAGLPAPLCASFLNLTLDLYLTLVETLLSSNQIIVKQSADTHLNNLEKSSNVAYKIINYLIANYTNPDIGDANEISAMFNMTSVTLNRMFIKNFGRTVPKFITKRRMEDAEEMLRSGSYNVGKVALAVGYKNIFHFSKAFKSYYGFPPKQGKQHKPQ</sequence>
<protein>
    <submittedName>
        <fullName evidence="5">Helix-turn-helix domain-containing protein</fullName>
    </submittedName>
</protein>
<dbReference type="Gene3D" id="2.60.120.10">
    <property type="entry name" value="Jelly Rolls"/>
    <property type="match status" value="1"/>
</dbReference>
<dbReference type="PROSITE" id="PS00041">
    <property type="entry name" value="HTH_ARAC_FAMILY_1"/>
    <property type="match status" value="1"/>
</dbReference>